<accession>A0A834I853</accession>
<name>A0A834I853_RHYFE</name>
<dbReference type="EMBL" id="JAACXV010007815">
    <property type="protein sequence ID" value="KAF7276272.1"/>
    <property type="molecule type" value="Genomic_DNA"/>
</dbReference>
<protein>
    <submittedName>
        <fullName evidence="1">Uncharacterized protein</fullName>
    </submittedName>
</protein>
<keyword evidence="2" id="KW-1185">Reference proteome</keyword>
<gene>
    <name evidence="1" type="ORF">GWI33_010716</name>
</gene>
<sequence length="23" mass="2802">MSWFYSILIRLDRKPAKLPIPTR</sequence>
<evidence type="ECO:0000313" key="2">
    <source>
        <dbReference type="Proteomes" id="UP000625711"/>
    </source>
</evidence>
<organism evidence="1 2">
    <name type="scientific">Rhynchophorus ferrugineus</name>
    <name type="common">Red palm weevil</name>
    <name type="synonym">Curculio ferrugineus</name>
    <dbReference type="NCBI Taxonomy" id="354439"/>
    <lineage>
        <taxon>Eukaryota</taxon>
        <taxon>Metazoa</taxon>
        <taxon>Ecdysozoa</taxon>
        <taxon>Arthropoda</taxon>
        <taxon>Hexapoda</taxon>
        <taxon>Insecta</taxon>
        <taxon>Pterygota</taxon>
        <taxon>Neoptera</taxon>
        <taxon>Endopterygota</taxon>
        <taxon>Coleoptera</taxon>
        <taxon>Polyphaga</taxon>
        <taxon>Cucujiformia</taxon>
        <taxon>Curculionidae</taxon>
        <taxon>Dryophthorinae</taxon>
        <taxon>Rhynchophorus</taxon>
    </lineage>
</organism>
<feature type="non-terminal residue" evidence="1">
    <location>
        <position position="23"/>
    </location>
</feature>
<reference evidence="1" key="1">
    <citation type="submission" date="2020-08" db="EMBL/GenBank/DDBJ databases">
        <title>Genome sequencing and assembly of the red palm weevil Rhynchophorus ferrugineus.</title>
        <authorList>
            <person name="Dias G.B."/>
            <person name="Bergman C.M."/>
            <person name="Manee M."/>
        </authorList>
    </citation>
    <scope>NUCLEOTIDE SEQUENCE</scope>
    <source>
        <strain evidence="1">AA-2017</strain>
        <tissue evidence="1">Whole larva</tissue>
    </source>
</reference>
<comment type="caution">
    <text evidence="1">The sequence shown here is derived from an EMBL/GenBank/DDBJ whole genome shotgun (WGS) entry which is preliminary data.</text>
</comment>
<dbReference type="Proteomes" id="UP000625711">
    <property type="component" value="Unassembled WGS sequence"/>
</dbReference>
<evidence type="ECO:0000313" key="1">
    <source>
        <dbReference type="EMBL" id="KAF7276272.1"/>
    </source>
</evidence>
<dbReference type="AlphaFoldDB" id="A0A834I853"/>
<proteinExistence type="predicted"/>